<evidence type="ECO:0000313" key="3">
    <source>
        <dbReference type="Proteomes" id="UP000032352"/>
    </source>
</evidence>
<proteinExistence type="predicted"/>
<accession>A0AAE9ZA29</accession>
<dbReference type="RefSeq" id="WP_044840040.1">
    <property type="nucleotide sequence ID" value="NZ_CP059734.1"/>
</dbReference>
<reference evidence="2 3" key="1">
    <citation type="journal article" date="2015" name="Genome Announc.">
        <title>Draft Genome Sequences of Marine Isolates of Thalassomonas viridans and Thalassomonas actiniarum.</title>
        <authorList>
            <person name="Olonade I."/>
            <person name="van Zyl L.J."/>
            <person name="Trindade M."/>
        </authorList>
    </citation>
    <scope>NUCLEOTIDE SEQUENCE [LARGE SCALE GENOMIC DNA]</scope>
    <source>
        <strain evidence="2 3">XOM25</strain>
    </source>
</reference>
<protein>
    <submittedName>
        <fullName evidence="2">Uncharacterized protein</fullName>
    </submittedName>
</protein>
<evidence type="ECO:0000313" key="2">
    <source>
        <dbReference type="EMBL" id="WDE08750.1"/>
    </source>
</evidence>
<keyword evidence="1" id="KW-0732">Signal</keyword>
<organism evidence="2 3">
    <name type="scientific">Thalassomonas viridans</name>
    <dbReference type="NCBI Taxonomy" id="137584"/>
    <lineage>
        <taxon>Bacteria</taxon>
        <taxon>Pseudomonadati</taxon>
        <taxon>Pseudomonadota</taxon>
        <taxon>Gammaproteobacteria</taxon>
        <taxon>Alteromonadales</taxon>
        <taxon>Colwelliaceae</taxon>
        <taxon>Thalassomonas</taxon>
    </lineage>
</organism>
<feature type="signal peptide" evidence="1">
    <location>
        <begin position="1"/>
        <end position="19"/>
    </location>
</feature>
<keyword evidence="3" id="KW-1185">Reference proteome</keyword>
<gene>
    <name evidence="2" type="ORF">SG34_033150</name>
</gene>
<dbReference type="KEGG" id="tvd:SG34_033150"/>
<dbReference type="Proteomes" id="UP000032352">
    <property type="component" value="Chromosome pTvir"/>
</dbReference>
<feature type="chain" id="PRO_5041992713" evidence="1">
    <location>
        <begin position="20"/>
        <end position="423"/>
    </location>
</feature>
<sequence length="423" mass="46831">MFKISITAVAVLLSTGASAVDLHDFGFPVERQAERFAPVIRENICKIFNAEVTAINSYITSNNLPDSLISTNLCSYIRSRHGQIEESGITFRYGIYSSGGGYQGDIIEKVDYTRDAELIILSQEGVTQYLFYVNGDVVLRDQQKTDRVGYVLPGYGASYNPYGDQLLSGVFNRVKSEISVRDAQYNGPEDGPRLSACAAGELEFCVPGGPDNSRYWSLEDGFYPKTSNTNTTLDTSETSSFGFNIGAELKGDRVGPSGGVSVNFSLSNSRTVGRERKVLGVNTVKYPSDIGVEVNYNLSPQAIYDLYAFGYTGVPSSLAISDERLGSYAWRELDITSNASWREYINSQNCTPNTERSMSFSHKLYIERGSYDLDGSGSSARWDYSTDSQYSRTWRDISLSAKTECQIDSDGNYFRTFKPGLLF</sequence>
<dbReference type="AlphaFoldDB" id="A0AAE9ZA29"/>
<name>A0AAE9ZA29_9GAMM</name>
<reference evidence="2 3" key="2">
    <citation type="journal article" date="2022" name="Mar. Drugs">
        <title>Bioassay-Guided Fractionation Leads to the Detection of Cholic Acid Generated by the Rare Thalassomonas sp.</title>
        <authorList>
            <person name="Pheiffer F."/>
            <person name="Schneider Y.K."/>
            <person name="Hansen E.H."/>
            <person name="Andersen J.H."/>
            <person name="Isaksson J."/>
            <person name="Busche T."/>
            <person name="R C."/>
            <person name="Kalinowski J."/>
            <person name="Zyl L.V."/>
            <person name="Trindade M."/>
        </authorList>
    </citation>
    <scope>NUCLEOTIDE SEQUENCE [LARGE SCALE GENOMIC DNA]</scope>
    <source>
        <strain evidence="2 3">XOM25</strain>
    </source>
</reference>
<dbReference type="EMBL" id="CP059734">
    <property type="protein sequence ID" value="WDE08750.1"/>
    <property type="molecule type" value="Genomic_DNA"/>
</dbReference>
<evidence type="ECO:0000256" key="1">
    <source>
        <dbReference type="SAM" id="SignalP"/>
    </source>
</evidence>